<sequence>MKRNLLLWKSSLIKSLSAISAAFLLLVLLGSSTTSRAQVVYSMAEPGNTSAATAGDLIQKMNYDGTNVSTIITGTNAGLIQPLNVALDGNNNRIFVSEGNLSGNVIKVITGSSVTNTITSANSAYIKDINYDVVGNWLYYITEGGDITQVTANDALYRVHPDGTGTQTLAASITKNPYRLEVDAANNKVYVVDVSFSGRSIKTVDLANNNTVTSRSFATSLNSVYDVALDKVTGYLYYCAEGGSAAALSATDQVRRQNIDGTNDVQIAASVCNSPFRLGLDAGNNRLYVGDAYYGTGKIVAINLTDNTFSTVISFTTGQYSPQINDFGVPDRPNVTTASANSIAATSATLGGTLVYGYGLSTERGVVYSSSNSTPTVSDTKVSMVTNTSNAAYSASVTGLNPSTTYYARAYAVNGAGTVYGSVVSFSTPSNDANLSAFTISSGTLTPTFAAATTSYTASVTNATTSVTVTPTRNNANATIKVNGTTVTSGTASGNLNLAIGNNTITTVVTAGDGATTKTYTLTVNRPQAAQTITFAGSATKTYGDADYAPGATASSGLTVSYASSNTAVATIVSGQIRIVGAGTTNITASQAGDANTLAATSVVQTLIVNKNAITVTATAGQTKVYGNADPTFAYTVTGGTVKSGDTFSGTLSRAAGTNVGNYAITIGTLALNTSNYTLTLVSNDFAITKRPLELTPTAQTKAYGDDEPLSYTYQFTGGTSLATGDGMTGVFTRPVGEIPGVYPFSIGTKRPVAIANGAEQSGNYNVTFVSTNLTITKRPITLKPQPATKVYGNADPTYPYQFVVGSVAPGEGMTGTFGRATGEDAGTYALTLGSKRPVNVSTGAATDQYYTISFIPENLTITKRTVNVTANTQSKNYGDADPDLTYSTDALGFSDTFSGSLTRVVGETVGTYAISQGTLALNATNYNLNFAGSNLTIGKKTINVTADAKTKNYGDADPALTYTTDALANGDSFTGALTRAAGESFGAYAISQGNLALNSNYTLNFTGGSLTINKKTINVTAAAQTKTYGDADPALTYTADALLGGDTFTGAITRAPGETFGNYAIGQGTLALNSNYAINFIGANLAIGKRPIRIDYYGAEVPYGSADQTIGYAYIGTLASGDSFSGSLGREPGSAVGTYAVNMNTLAVTNSGSYDITLNAQPYKIIPREIQVIGGPIYKTYGDPDPALTYSIYSGSLLSGTQITGALERVAGETAGPYNIGQGTLAINDSNYKLTYLGGYFEIDRAPLTVAIDSKTKVATKPNPPLTYSISGFKNGDTESVLSAPIQLVTDANINSGAGSYNIYNINSSTSINYNVNINGGILTVTPASSINTLASATLNGGGFDTAFDPATEFYSVNIPNGSTSATLVATVTDPLSTLSVGAYPAIATPLASGAPYVIAISNNQSEQVGLHVTAEDGSIKSYYFNVNPIPSDARLSNLTTSVGIIAPSFNPNVTNYSLDVSAETESVTITPTAHDPHATARVNGEGGGVGARTVSVIEGINPKSITVKSADGTNTTFYTLLIKRPIRLVSLDLSAGNLFPAFDPNVTSYVAKVPFDVPAISVTPKGKESYFNLYVNGDYVNYGDASAPVTINADGSTTITVKIVAGDGETSKTYSINVQHASNDATLAGISLSSGSLDPAFDPATLTYNVYLPNSTTAFSFTPATTDANATVTVNNAPLAHGDAVTESNLTVGLHNYYMAVTAADGVTAKNYLLSVSRPASSEPGLSNILTSAGTLSPAFDPMASPNYDIAVPAGVESVTITPVLIDTTATLQARLNGHNLAVGDSRVLTVPLAALYNTLVITNTAQDGTTQAIYTLTITRPQSADNTLSALTASIGTFRQPFSSSRTFYQILVPSNATNIMLSPEATSNFATIKVNGVTVAKGMSSQSLQLTAAANFFPVQVTAEDGTVNTINVLVEKASTNANLFSLTTNAGALNPAFDKNVLNYSMAVSGNVSSIKVTAGIADTISRIKINGAPAQSYSQVTVLLALGSNLVSVVVTPQEGAEKTYTINVTRVYGTNASLAALTVDQGALSPAFSGAVTSYNVPVASTVSTVQIHPTVSDANAKISVGDSVYTSATPVINYPVVTGTNTIVVRVTADDGTTIKNYTLNIKRAASPIANLSQLYLVSPSVAKTNSATGPGDYNYTASVTASTHTIRVVAAATDAGATIKVNGVITTSGATSAPIVLGADSTFITVQVTAANNFTVKSYVIKVLRPVSAVATLSQLYFTAPSVAKTSVNTGAGDFNYTASVPGSINNIKVVAVASDTSATIRVNGVITASGETSAPLTLNADSTFITVQVTAANNTTIKTYVIKVTKEAVSSMANLSKLYLVSPAVTKTNVSTGPAEYNSTASVSATTKTIKVVAVATDTTATIRVNGVITASGVASAPVTLTVGDNVINIVVTAQNGTTTHSWAIIVNKPAPPIIAAAMPNRNQVDMVQKPDPTAAEALPEAILVKQAVSPNGDGINDRFTIEGITAFPENTVRVMNRNGDVVYEAKGYDNQGTAFDGHGSKGTMQQPGTYFYSIEYKKGAETLRKTGYLVLKY</sequence>
<accession>A0A1S9PG88</accession>
<evidence type="ECO:0000313" key="3">
    <source>
        <dbReference type="Proteomes" id="UP000189739"/>
    </source>
</evidence>
<dbReference type="InterPro" id="IPR041286">
    <property type="entry name" value="MBG_2"/>
</dbReference>
<dbReference type="Pfam" id="PF12733">
    <property type="entry name" value="Cadherin-like"/>
    <property type="match status" value="12"/>
</dbReference>
<evidence type="ECO:0000259" key="1">
    <source>
        <dbReference type="PROSITE" id="PS50853"/>
    </source>
</evidence>
<dbReference type="EMBL" id="MBTF01000011">
    <property type="protein sequence ID" value="OOQ59962.1"/>
    <property type="molecule type" value="Genomic_DNA"/>
</dbReference>
<dbReference type="InterPro" id="IPR025883">
    <property type="entry name" value="Cadherin-like_domain"/>
</dbReference>
<dbReference type="Gene3D" id="3.30.160.710">
    <property type="match status" value="1"/>
</dbReference>
<dbReference type="InterPro" id="IPR003961">
    <property type="entry name" value="FN3_dom"/>
</dbReference>
<dbReference type="Pfam" id="PF18676">
    <property type="entry name" value="MBG_2"/>
    <property type="match status" value="8"/>
</dbReference>
<dbReference type="InterPro" id="IPR026341">
    <property type="entry name" value="T9SS_type_B"/>
</dbReference>
<dbReference type="Gene3D" id="2.120.10.30">
    <property type="entry name" value="TolB, C-terminal domain"/>
    <property type="match status" value="1"/>
</dbReference>
<feature type="domain" description="Fibronectin type-III" evidence="1">
    <location>
        <begin position="329"/>
        <end position="431"/>
    </location>
</feature>
<dbReference type="PANTHER" id="PTHR14776:SF1">
    <property type="entry name" value="CADHERIN-LIKE AND PC-ESTERASE DOMAIN-CONTAINING PROTEIN 1"/>
    <property type="match status" value="1"/>
</dbReference>
<protein>
    <recommendedName>
        <fullName evidence="1">Fibronectin type-III domain-containing protein</fullName>
    </recommendedName>
</protein>
<gene>
    <name evidence="2" type="ORF">BC343_27815</name>
</gene>
<organism evidence="2 3">
    <name type="scientific">Mucilaginibacter pedocola</name>
    <dbReference type="NCBI Taxonomy" id="1792845"/>
    <lineage>
        <taxon>Bacteria</taxon>
        <taxon>Pseudomonadati</taxon>
        <taxon>Bacteroidota</taxon>
        <taxon>Sphingobacteriia</taxon>
        <taxon>Sphingobacteriales</taxon>
        <taxon>Sphingobacteriaceae</taxon>
        <taxon>Mucilaginibacter</taxon>
    </lineage>
</organism>
<proteinExistence type="predicted"/>
<dbReference type="OrthoDB" id="355609at2"/>
<dbReference type="Pfam" id="PF13585">
    <property type="entry name" value="CHU_C"/>
    <property type="match status" value="1"/>
</dbReference>
<comment type="caution">
    <text evidence="2">The sequence shown here is derived from an EMBL/GenBank/DDBJ whole genome shotgun (WGS) entry which is preliminary data.</text>
</comment>
<dbReference type="SUPFAM" id="SSF63825">
    <property type="entry name" value="YWTD domain"/>
    <property type="match status" value="1"/>
</dbReference>
<keyword evidence="3" id="KW-1185">Reference proteome</keyword>
<dbReference type="NCBIfam" id="TIGR04131">
    <property type="entry name" value="Bac_Flav_CTERM"/>
    <property type="match status" value="1"/>
</dbReference>
<dbReference type="InterPro" id="IPR011042">
    <property type="entry name" value="6-blade_b-propeller_TolB-like"/>
</dbReference>
<evidence type="ECO:0000313" key="2">
    <source>
        <dbReference type="EMBL" id="OOQ59962.1"/>
    </source>
</evidence>
<reference evidence="2 3" key="1">
    <citation type="submission" date="2016-07" db="EMBL/GenBank/DDBJ databases">
        <title>Genomic analysis of zinc-resistant bacterium Mucilaginibacter pedocola TBZ30.</title>
        <authorList>
            <person name="Huang J."/>
            <person name="Tang J."/>
        </authorList>
    </citation>
    <scope>NUCLEOTIDE SEQUENCE [LARGE SCALE GENOMIC DNA]</scope>
    <source>
        <strain evidence="2 3">TBZ30</strain>
    </source>
</reference>
<name>A0A1S9PG88_9SPHI</name>
<dbReference type="STRING" id="1792845.BC343_27815"/>
<dbReference type="PANTHER" id="PTHR14776">
    <property type="entry name" value="CADHERIN-LIKE AND PC-ESTERASE DOMAIN-CONTAINING PROTEIN 1"/>
    <property type="match status" value="1"/>
</dbReference>
<dbReference type="Gene3D" id="2.60.40.1080">
    <property type="match status" value="1"/>
</dbReference>
<dbReference type="Proteomes" id="UP000189739">
    <property type="component" value="Unassembled WGS sequence"/>
</dbReference>
<dbReference type="RefSeq" id="WP_078348111.1">
    <property type="nucleotide sequence ID" value="NZ_MBTF01000011.1"/>
</dbReference>
<dbReference type="PROSITE" id="PS50853">
    <property type="entry name" value="FN3"/>
    <property type="match status" value="1"/>
</dbReference>